<sequence>MTASESLYHAFLNITMTYSNIIYILTLLIIFNNTPTSTRNFARFLVNILAWDFFAHVMMSFFHIYPLLPHLCFQLGGPILDLTNISYAEQLGHGFLVLCLLVTVNTTTALVLSFQFRYIFIAYSSKIVNVSRKWAYGYCILVHSFVSIVYVFLYEDWTIPVCEYPDPLPDKSNMFCFDPISGKPFMRTMLGYMLFFILSTVIFVILSFRAVNTNRRIIGEKTAQIQRIFLMNLLVLSGIPIILGALPMVTIFVLLYFRDFELANNIVVVCIVVIMNYGPVMCLGVIFMLKPYRTAVALLLRNVLSRFVCCKIKGEAVDTELKTMT</sequence>
<evidence type="ECO:0000256" key="1">
    <source>
        <dbReference type="SAM" id="Phobius"/>
    </source>
</evidence>
<evidence type="ECO:0000313" key="3">
    <source>
        <dbReference type="Proteomes" id="UP000298663"/>
    </source>
</evidence>
<keyword evidence="3" id="KW-1185">Reference proteome</keyword>
<feature type="transmembrane region" description="Helical" evidence="1">
    <location>
        <begin position="6"/>
        <end position="32"/>
    </location>
</feature>
<dbReference type="OrthoDB" id="10542303at2759"/>
<dbReference type="AlphaFoldDB" id="A0A4V6A4V2"/>
<feature type="transmembrane region" description="Helical" evidence="1">
    <location>
        <begin position="263"/>
        <end position="289"/>
    </location>
</feature>
<feature type="transmembrane region" description="Helical" evidence="1">
    <location>
        <begin position="229"/>
        <end position="257"/>
    </location>
</feature>
<accession>A0A4V6A4V2</accession>
<dbReference type="Pfam" id="PF10318">
    <property type="entry name" value="7TM_GPCR_Srh"/>
    <property type="match status" value="1"/>
</dbReference>
<comment type="caution">
    <text evidence="2">The sequence shown here is derived from an EMBL/GenBank/DDBJ whole genome shotgun (WGS) entry which is preliminary data.</text>
</comment>
<dbReference type="EMBL" id="AZBU02000003">
    <property type="protein sequence ID" value="TKR88405.1"/>
    <property type="molecule type" value="Genomic_DNA"/>
</dbReference>
<reference evidence="2 3" key="2">
    <citation type="journal article" date="2019" name="G3 (Bethesda)">
        <title>Hybrid Assembly of the Genome of the Entomopathogenic Nematode Steinernema carpocapsae Identifies the X-Chromosome.</title>
        <authorList>
            <person name="Serra L."/>
            <person name="Macchietto M."/>
            <person name="Macias-Munoz A."/>
            <person name="McGill C.J."/>
            <person name="Rodriguez I.M."/>
            <person name="Rodriguez B."/>
            <person name="Murad R."/>
            <person name="Mortazavi A."/>
        </authorList>
    </citation>
    <scope>NUCLEOTIDE SEQUENCE [LARGE SCALE GENOMIC DNA]</scope>
    <source>
        <strain evidence="2 3">ALL</strain>
    </source>
</reference>
<evidence type="ECO:0000313" key="2">
    <source>
        <dbReference type="EMBL" id="TKR88405.1"/>
    </source>
</evidence>
<gene>
    <name evidence="2" type="ORF">L596_012658</name>
</gene>
<feature type="transmembrane region" description="Helical" evidence="1">
    <location>
        <begin position="91"/>
        <end position="114"/>
    </location>
</feature>
<name>A0A4V6A4V2_STECR</name>
<keyword evidence="1" id="KW-0472">Membrane</keyword>
<protein>
    <recommendedName>
        <fullName evidence="4">G-protein coupled receptors family 1 profile domain-containing protein</fullName>
    </recommendedName>
</protein>
<feature type="transmembrane region" description="Helical" evidence="1">
    <location>
        <begin position="189"/>
        <end position="208"/>
    </location>
</feature>
<dbReference type="InterPro" id="IPR019422">
    <property type="entry name" value="7TM_GPCR_serpentine_rcpt_Srh"/>
</dbReference>
<dbReference type="Proteomes" id="UP000298663">
    <property type="component" value="Unassembled WGS sequence"/>
</dbReference>
<feature type="transmembrane region" description="Helical" evidence="1">
    <location>
        <begin position="135"/>
        <end position="154"/>
    </location>
</feature>
<reference evidence="2 3" key="1">
    <citation type="journal article" date="2015" name="Genome Biol.">
        <title>Comparative genomics of Steinernema reveals deeply conserved gene regulatory networks.</title>
        <authorList>
            <person name="Dillman A.R."/>
            <person name="Macchietto M."/>
            <person name="Porter C.F."/>
            <person name="Rogers A."/>
            <person name="Williams B."/>
            <person name="Antoshechkin I."/>
            <person name="Lee M.M."/>
            <person name="Goodwin Z."/>
            <person name="Lu X."/>
            <person name="Lewis E.E."/>
            <person name="Goodrich-Blair H."/>
            <person name="Stock S.P."/>
            <person name="Adams B.J."/>
            <person name="Sternberg P.W."/>
            <person name="Mortazavi A."/>
        </authorList>
    </citation>
    <scope>NUCLEOTIDE SEQUENCE [LARGE SCALE GENOMIC DNA]</scope>
    <source>
        <strain evidence="2 3">ALL</strain>
    </source>
</reference>
<proteinExistence type="predicted"/>
<dbReference type="PANTHER" id="PTHR46891">
    <property type="entry name" value="SERPENTINE RECEPTOR, CLASS H-RELATED"/>
    <property type="match status" value="1"/>
</dbReference>
<feature type="transmembrane region" description="Helical" evidence="1">
    <location>
        <begin position="44"/>
        <end position="65"/>
    </location>
</feature>
<keyword evidence="1" id="KW-1133">Transmembrane helix</keyword>
<organism evidence="2 3">
    <name type="scientific">Steinernema carpocapsae</name>
    <name type="common">Entomopathogenic nematode</name>
    <dbReference type="NCBI Taxonomy" id="34508"/>
    <lineage>
        <taxon>Eukaryota</taxon>
        <taxon>Metazoa</taxon>
        <taxon>Ecdysozoa</taxon>
        <taxon>Nematoda</taxon>
        <taxon>Chromadorea</taxon>
        <taxon>Rhabditida</taxon>
        <taxon>Tylenchina</taxon>
        <taxon>Panagrolaimomorpha</taxon>
        <taxon>Strongyloidoidea</taxon>
        <taxon>Steinernematidae</taxon>
        <taxon>Steinernema</taxon>
    </lineage>
</organism>
<evidence type="ECO:0008006" key="4">
    <source>
        <dbReference type="Google" id="ProtNLM"/>
    </source>
</evidence>
<keyword evidence="1" id="KW-0812">Transmembrane</keyword>
<dbReference type="PANTHER" id="PTHR46891:SF10">
    <property type="entry name" value="SERPENTINE RECEPTOR, CLASS H"/>
    <property type="match status" value="1"/>
</dbReference>